<protein>
    <submittedName>
        <fullName evidence="2">GNAT family N-acetyltransferase</fullName>
    </submittedName>
</protein>
<keyword evidence="2" id="KW-0808">Transferase</keyword>
<proteinExistence type="predicted"/>
<dbReference type="AlphaFoldDB" id="A0A418X3K6"/>
<evidence type="ECO:0000313" key="2">
    <source>
        <dbReference type="EMBL" id="RJG07038.1"/>
    </source>
</evidence>
<reference evidence="2 3" key="1">
    <citation type="submission" date="2018-09" db="EMBL/GenBank/DDBJ databases">
        <authorList>
            <person name="Zhu H."/>
        </authorList>
    </citation>
    <scope>NUCLEOTIDE SEQUENCE [LARGE SCALE GENOMIC DNA]</scope>
    <source>
        <strain evidence="2 3">K2R10-39</strain>
    </source>
</reference>
<evidence type="ECO:0000313" key="3">
    <source>
        <dbReference type="Proteomes" id="UP000285190"/>
    </source>
</evidence>
<organism evidence="2 3">
    <name type="scientific">Noviherbaspirillum cavernae</name>
    <dbReference type="NCBI Taxonomy" id="2320862"/>
    <lineage>
        <taxon>Bacteria</taxon>
        <taxon>Pseudomonadati</taxon>
        <taxon>Pseudomonadota</taxon>
        <taxon>Betaproteobacteria</taxon>
        <taxon>Burkholderiales</taxon>
        <taxon>Oxalobacteraceae</taxon>
        <taxon>Noviherbaspirillum</taxon>
    </lineage>
</organism>
<comment type="caution">
    <text evidence="2">The sequence shown here is derived from an EMBL/GenBank/DDBJ whole genome shotgun (WGS) entry which is preliminary data.</text>
</comment>
<name>A0A418X3K6_9BURK</name>
<dbReference type="SUPFAM" id="SSF55729">
    <property type="entry name" value="Acyl-CoA N-acyltransferases (Nat)"/>
    <property type="match status" value="1"/>
</dbReference>
<keyword evidence="3" id="KW-1185">Reference proteome</keyword>
<dbReference type="GO" id="GO:0016740">
    <property type="term" value="F:transferase activity"/>
    <property type="evidence" value="ECO:0007669"/>
    <property type="project" value="UniProtKB-KW"/>
</dbReference>
<sequence length="387" mass="44210">MSLMKKVVVYHSLDALSGSHDAESGNADAASSVFLSLPWFRNLDETALEPHTRLRIYGIEPSAEQQHPCMALPMCHAPRHRLFAPRRLRPLANFYTSLFGPLTSRSEAPTDEVIGLLVHAITRDVPRWDTVSLTPLEVESPVFDKLLKAFRSAGMAVQSYFCFGNWYLDVNGRSYREYFDALPSRMRNTITRKSRQLEREGRIHIRIIANASEAEEGLSAYEQVHDVSWKTREPFPAFIPGLVRLCARHGWLRMGVAYIDGKPVAAQIWIVHQRIASIYKLAYDERFSQFSVGSILTARLMQHVIDTDRVSEVDFLNGDEPYKKDWMSHRRERWGIVAFNLRTFHGALAALRHLGARAIKNGIARSARAQSRIGQIRHTRLSRQFLD</sequence>
<dbReference type="EMBL" id="QYUN01000002">
    <property type="protein sequence ID" value="RJG07038.1"/>
    <property type="molecule type" value="Genomic_DNA"/>
</dbReference>
<dbReference type="Gene3D" id="3.40.630.30">
    <property type="match status" value="1"/>
</dbReference>
<accession>A0A418X3K6</accession>
<dbReference type="RefSeq" id="WP_119740144.1">
    <property type="nucleotide sequence ID" value="NZ_QYUN01000002.1"/>
</dbReference>
<dbReference type="Proteomes" id="UP000285190">
    <property type="component" value="Unassembled WGS sequence"/>
</dbReference>
<gene>
    <name evidence="2" type="ORF">D3870_14455</name>
</gene>
<feature type="domain" description="BioF2-like acetyltransferase" evidence="1">
    <location>
        <begin position="184"/>
        <end position="324"/>
    </location>
</feature>
<dbReference type="OrthoDB" id="4349922at2"/>
<dbReference type="InterPro" id="IPR016181">
    <property type="entry name" value="Acyl_CoA_acyltransferase"/>
</dbReference>
<dbReference type="Pfam" id="PF13480">
    <property type="entry name" value="Acetyltransf_6"/>
    <property type="match status" value="1"/>
</dbReference>
<evidence type="ECO:0000259" key="1">
    <source>
        <dbReference type="Pfam" id="PF13480"/>
    </source>
</evidence>
<dbReference type="InterPro" id="IPR038740">
    <property type="entry name" value="BioF2-like_GNAT_dom"/>
</dbReference>